<dbReference type="Pfam" id="PF10133">
    <property type="entry name" value="CooT"/>
    <property type="match status" value="1"/>
</dbReference>
<organism evidence="2 3">
    <name type="scientific">Thermococcus paralvinellae</name>
    <dbReference type="NCBI Taxonomy" id="582419"/>
    <lineage>
        <taxon>Archaea</taxon>
        <taxon>Methanobacteriati</taxon>
        <taxon>Methanobacteriota</taxon>
        <taxon>Thermococci</taxon>
        <taxon>Thermococcales</taxon>
        <taxon>Thermococcaceae</taxon>
        <taxon>Thermococcus</taxon>
    </lineage>
</organism>
<dbReference type="EMBL" id="DQUG01000013">
    <property type="protein sequence ID" value="HIP74619.1"/>
    <property type="molecule type" value="Genomic_DNA"/>
</dbReference>
<dbReference type="Proteomes" id="UP000649326">
    <property type="component" value="Unassembled WGS sequence"/>
</dbReference>
<proteinExistence type="predicted"/>
<dbReference type="AlphaFoldDB" id="A0A832ZGZ3"/>
<reference evidence="2" key="1">
    <citation type="journal article" date="2020" name="ISME J.">
        <title>Gammaproteobacteria mediating utilization of methyl-, sulfur- and petroleum organic compounds in deep ocean hydrothermal plumes.</title>
        <authorList>
            <person name="Zhou Z."/>
            <person name="Liu Y."/>
            <person name="Pan J."/>
            <person name="Cron B.R."/>
            <person name="Toner B.M."/>
            <person name="Anantharaman K."/>
            <person name="Breier J.A."/>
            <person name="Dick G.J."/>
            <person name="Li M."/>
        </authorList>
    </citation>
    <scope>NUCLEOTIDE SEQUENCE</scope>
    <source>
        <strain evidence="1">SZUA-1451</strain>
        <strain evidence="2">SZUA-1476</strain>
    </source>
</reference>
<sequence>MCQSKVVVLEDGKARVVMTDVTLLEIKNGRIVVKDILGKELVLEGYEIDYIDFVSHKVYLRAST</sequence>
<evidence type="ECO:0000313" key="2">
    <source>
        <dbReference type="EMBL" id="HIP89307.1"/>
    </source>
</evidence>
<accession>A0A832ZGZ3</accession>
<evidence type="ECO:0000313" key="3">
    <source>
        <dbReference type="Proteomes" id="UP000653692"/>
    </source>
</evidence>
<dbReference type="EMBL" id="DQUR01000176">
    <property type="protein sequence ID" value="HIP89307.1"/>
    <property type="molecule type" value="Genomic_DNA"/>
</dbReference>
<gene>
    <name evidence="1" type="ORF">EYH13_00320</name>
    <name evidence="2" type="ORF">EYH24_05130</name>
</gene>
<comment type="caution">
    <text evidence="2">The sequence shown here is derived from an EMBL/GenBank/DDBJ whole genome shotgun (WGS) entry which is preliminary data.</text>
</comment>
<evidence type="ECO:0000313" key="1">
    <source>
        <dbReference type="EMBL" id="HIP74619.1"/>
    </source>
</evidence>
<dbReference type="InterPro" id="IPR019300">
    <property type="entry name" value="CooT"/>
</dbReference>
<name>A0A832ZGZ3_9EURY</name>
<dbReference type="Proteomes" id="UP000653692">
    <property type="component" value="Unassembled WGS sequence"/>
</dbReference>
<protein>
    <submittedName>
        <fullName evidence="2">CooT family nickel-binding protein</fullName>
    </submittedName>
</protein>